<keyword evidence="1" id="KW-0732">Signal</keyword>
<comment type="caution">
    <text evidence="2">The sequence shown here is derived from an EMBL/GenBank/DDBJ whole genome shotgun (WGS) entry which is preliminary data.</text>
</comment>
<evidence type="ECO:0000256" key="1">
    <source>
        <dbReference type="SAM" id="SignalP"/>
    </source>
</evidence>
<accession>A0A7J8KEN3</accession>
<dbReference type="AlphaFoldDB" id="A0A7J8KEN3"/>
<proteinExistence type="predicted"/>
<dbReference type="EMBL" id="JACASE010000001">
    <property type="protein sequence ID" value="KAF6507320.1"/>
    <property type="molecule type" value="Genomic_DNA"/>
</dbReference>
<name>A0A7J8KEN3_ROUAE</name>
<sequence>MTKFFVLLLFLLETSQILKFHWIVKQDAAAAIDNTFSQIAKQKHRRESPLQKRPS</sequence>
<evidence type="ECO:0000313" key="3">
    <source>
        <dbReference type="Proteomes" id="UP000593571"/>
    </source>
</evidence>
<reference evidence="2 3" key="1">
    <citation type="journal article" date="2020" name="Nature">
        <title>Six reference-quality genomes reveal evolution of bat adaptations.</title>
        <authorList>
            <person name="Jebb D."/>
            <person name="Huang Z."/>
            <person name="Pippel M."/>
            <person name="Hughes G.M."/>
            <person name="Lavrichenko K."/>
            <person name="Devanna P."/>
            <person name="Winkler S."/>
            <person name="Jermiin L.S."/>
            <person name="Skirmuntt E.C."/>
            <person name="Katzourakis A."/>
            <person name="Burkitt-Gray L."/>
            <person name="Ray D.A."/>
            <person name="Sullivan K.A.M."/>
            <person name="Roscito J.G."/>
            <person name="Kirilenko B.M."/>
            <person name="Davalos L.M."/>
            <person name="Corthals A.P."/>
            <person name="Power M.L."/>
            <person name="Jones G."/>
            <person name="Ransome R.D."/>
            <person name="Dechmann D.K.N."/>
            <person name="Locatelli A.G."/>
            <person name="Puechmaille S.J."/>
            <person name="Fedrigo O."/>
            <person name="Jarvis E.D."/>
            <person name="Hiller M."/>
            <person name="Vernes S.C."/>
            <person name="Myers E.W."/>
            <person name="Teeling E.C."/>
        </authorList>
    </citation>
    <scope>NUCLEOTIDE SEQUENCE [LARGE SCALE GENOMIC DNA]</scope>
    <source>
        <strain evidence="2">MRouAeg1</strain>
        <tissue evidence="2">Muscle</tissue>
    </source>
</reference>
<keyword evidence="3" id="KW-1185">Reference proteome</keyword>
<feature type="chain" id="PRO_5029838424" evidence="1">
    <location>
        <begin position="18"/>
        <end position="55"/>
    </location>
</feature>
<dbReference type="Proteomes" id="UP000593571">
    <property type="component" value="Unassembled WGS sequence"/>
</dbReference>
<protein>
    <submittedName>
        <fullName evidence="2">Uncharacterized protein</fullName>
    </submittedName>
</protein>
<gene>
    <name evidence="2" type="ORF">HJG63_015709</name>
</gene>
<organism evidence="2 3">
    <name type="scientific">Rousettus aegyptiacus</name>
    <name type="common">Egyptian fruit bat</name>
    <name type="synonym">Pteropus aegyptiacus</name>
    <dbReference type="NCBI Taxonomy" id="9407"/>
    <lineage>
        <taxon>Eukaryota</taxon>
        <taxon>Metazoa</taxon>
        <taxon>Chordata</taxon>
        <taxon>Craniata</taxon>
        <taxon>Vertebrata</taxon>
        <taxon>Euteleostomi</taxon>
        <taxon>Mammalia</taxon>
        <taxon>Eutheria</taxon>
        <taxon>Laurasiatheria</taxon>
        <taxon>Chiroptera</taxon>
        <taxon>Yinpterochiroptera</taxon>
        <taxon>Pteropodoidea</taxon>
        <taxon>Pteropodidae</taxon>
        <taxon>Rousettinae</taxon>
        <taxon>Rousettus</taxon>
    </lineage>
</organism>
<evidence type="ECO:0000313" key="2">
    <source>
        <dbReference type="EMBL" id="KAF6507320.1"/>
    </source>
</evidence>
<feature type="signal peptide" evidence="1">
    <location>
        <begin position="1"/>
        <end position="17"/>
    </location>
</feature>